<dbReference type="Proteomes" id="UP001604282">
    <property type="component" value="Unassembled WGS sequence"/>
</dbReference>
<reference evidence="1 2" key="1">
    <citation type="submission" date="2024-10" db="EMBL/GenBank/DDBJ databases">
        <title>The Natural Products Discovery Center: Release of the First 8490 Sequenced Strains for Exploring Actinobacteria Biosynthetic Diversity.</title>
        <authorList>
            <person name="Kalkreuter E."/>
            <person name="Kautsar S.A."/>
            <person name="Yang D."/>
            <person name="Bader C.D."/>
            <person name="Teijaro C.N."/>
            <person name="Fluegel L."/>
            <person name="Davis C.M."/>
            <person name="Simpson J.R."/>
            <person name="Lauterbach L."/>
            <person name="Steele A.D."/>
            <person name="Gui C."/>
            <person name="Meng S."/>
            <person name="Li G."/>
            <person name="Viehrig K."/>
            <person name="Ye F."/>
            <person name="Su P."/>
            <person name="Kiefer A.F."/>
            <person name="Nichols A."/>
            <person name="Cepeda A.J."/>
            <person name="Yan W."/>
            <person name="Fan B."/>
            <person name="Jiang Y."/>
            <person name="Adhikari A."/>
            <person name="Zheng C.-J."/>
            <person name="Schuster L."/>
            <person name="Cowan T.M."/>
            <person name="Smanski M.J."/>
            <person name="Chevrette M.G."/>
            <person name="De Carvalho L.P.S."/>
            <person name="Shen B."/>
        </authorList>
    </citation>
    <scope>NUCLEOTIDE SEQUENCE [LARGE SCALE GENOMIC DNA]</scope>
    <source>
        <strain evidence="1 2">NPDC048229</strain>
    </source>
</reference>
<protein>
    <submittedName>
        <fullName evidence="1">Uncharacterized protein</fullName>
    </submittedName>
</protein>
<evidence type="ECO:0000313" key="1">
    <source>
        <dbReference type="EMBL" id="MFG3188759.1"/>
    </source>
</evidence>
<evidence type="ECO:0000313" key="2">
    <source>
        <dbReference type="Proteomes" id="UP001604282"/>
    </source>
</evidence>
<organism evidence="1 2">
    <name type="scientific">Streptomyces omiyaensis</name>
    <dbReference type="NCBI Taxonomy" id="68247"/>
    <lineage>
        <taxon>Bacteria</taxon>
        <taxon>Bacillati</taxon>
        <taxon>Actinomycetota</taxon>
        <taxon>Actinomycetes</taxon>
        <taxon>Kitasatosporales</taxon>
        <taxon>Streptomycetaceae</taxon>
        <taxon>Streptomyces</taxon>
    </lineage>
</organism>
<comment type="caution">
    <text evidence="1">The sequence shown here is derived from an EMBL/GenBank/DDBJ whole genome shotgun (WGS) entry which is preliminary data.</text>
</comment>
<gene>
    <name evidence="1" type="ORF">ACGFYS_07445</name>
</gene>
<dbReference type="EMBL" id="JBICZW010000004">
    <property type="protein sequence ID" value="MFG3188759.1"/>
    <property type="molecule type" value="Genomic_DNA"/>
</dbReference>
<dbReference type="RefSeq" id="WP_392880233.1">
    <property type="nucleotide sequence ID" value="NZ_JBICZW010000004.1"/>
</dbReference>
<proteinExistence type="predicted"/>
<sequence>MDRSTALQLAADELEERELRTSSIEIIDYVPSDPTRRMLTPPGSVMVFLDREGAPLLDRIRGAVLERTGEDLRLAQEISDLFRVREKVSYYRAYRLLREAESFATIRYGARTLATHVFPSPQAGLVAIENPYNGGRLSPGELTLVEHLVPGTTARLAAVAVRHMPPLTEAERAAVDQVPDDQLEMNLTLRADCCDTWTGFVEQLAQITHATYYCLVMGVSEQDAPLSAEEIEKLGPTASARKLLNRRRELLGHHHA</sequence>
<keyword evidence="2" id="KW-1185">Reference proteome</keyword>
<name>A0ABW7BML0_9ACTN</name>
<accession>A0ABW7BML0</accession>